<evidence type="ECO:0000256" key="2">
    <source>
        <dbReference type="SAM" id="MobiDB-lite"/>
    </source>
</evidence>
<dbReference type="UniPathway" id="UPA00988"/>
<dbReference type="AlphaFoldDB" id="A0A3B4ALW1"/>
<dbReference type="InterPro" id="IPR006849">
    <property type="entry name" value="Elp1"/>
</dbReference>
<organism evidence="4 5">
    <name type="scientific">Periophthalmus magnuspinnatus</name>
    <dbReference type="NCBI Taxonomy" id="409849"/>
    <lineage>
        <taxon>Eukaryota</taxon>
        <taxon>Metazoa</taxon>
        <taxon>Chordata</taxon>
        <taxon>Craniata</taxon>
        <taxon>Vertebrata</taxon>
        <taxon>Euteleostomi</taxon>
        <taxon>Actinopterygii</taxon>
        <taxon>Neopterygii</taxon>
        <taxon>Teleostei</taxon>
        <taxon>Neoteleostei</taxon>
        <taxon>Acanthomorphata</taxon>
        <taxon>Gobiaria</taxon>
        <taxon>Gobiiformes</taxon>
        <taxon>Gobioidei</taxon>
        <taxon>Gobiidae</taxon>
        <taxon>Oxudercinae</taxon>
        <taxon>Periophthalmus</taxon>
    </lineage>
</organism>
<dbReference type="GO" id="GO:0002926">
    <property type="term" value="P:tRNA wobble base 5-methoxycarbonylmethyl-2-thiouridinylation"/>
    <property type="evidence" value="ECO:0007669"/>
    <property type="project" value="TreeGrafter"/>
</dbReference>
<name>A0A3B4ALW1_9GOBI</name>
<dbReference type="Proteomes" id="UP000261520">
    <property type="component" value="Unplaced"/>
</dbReference>
<reference evidence="4" key="2">
    <citation type="submission" date="2025-09" db="UniProtKB">
        <authorList>
            <consortium name="Ensembl"/>
        </authorList>
    </citation>
    <scope>IDENTIFICATION</scope>
</reference>
<evidence type="ECO:0000313" key="4">
    <source>
        <dbReference type="Ensembl" id="ENSPMGP00000017584.1"/>
    </source>
</evidence>
<dbReference type="Pfam" id="PF04762">
    <property type="entry name" value="Beta-prop_ELP1_1st"/>
    <property type="match status" value="1"/>
</dbReference>
<feature type="region of interest" description="Disordered" evidence="2">
    <location>
        <begin position="172"/>
        <end position="193"/>
    </location>
</feature>
<reference evidence="4" key="1">
    <citation type="submission" date="2025-08" db="UniProtKB">
        <authorList>
            <consortium name="Ensembl"/>
        </authorList>
    </citation>
    <scope>IDENTIFICATION</scope>
</reference>
<keyword evidence="5" id="KW-1185">Reference proteome</keyword>
<dbReference type="GO" id="GO:0033588">
    <property type="term" value="C:elongator holoenzyme complex"/>
    <property type="evidence" value="ECO:0007669"/>
    <property type="project" value="InterPro"/>
</dbReference>
<proteinExistence type="predicted"/>
<dbReference type="GO" id="GO:0005829">
    <property type="term" value="C:cytosol"/>
    <property type="evidence" value="ECO:0007669"/>
    <property type="project" value="TreeGrafter"/>
</dbReference>
<dbReference type="PANTHER" id="PTHR12747:SF0">
    <property type="entry name" value="ELONGATOR COMPLEX PROTEIN 1"/>
    <property type="match status" value="1"/>
</dbReference>
<dbReference type="PANTHER" id="PTHR12747">
    <property type="entry name" value="ELONGATOR COMPLEX PROTEIN 1"/>
    <property type="match status" value="1"/>
</dbReference>
<protein>
    <recommendedName>
        <fullName evidence="1">IkappaB kinase complex-associated protein</fullName>
    </recommendedName>
</protein>
<dbReference type="Ensembl" id="ENSPMGT00000018766.1">
    <property type="protein sequence ID" value="ENSPMGP00000017584.1"/>
    <property type="gene ID" value="ENSPMGG00000014390.1"/>
</dbReference>
<sequence>MRNLVLVRSTQGCAQQPGVPHCVTVRCDSGSLLGASQFSITEFDPRTGKVLNEASLTTEGYLPEDGSGAVVGLQDLAELESACVATAAGDVILYNFSSRQFECVGSVDSGLTSMSWSPDEELVIFTTGQDTFIMMTKDFEPIIEVGIHQEDFGEGTFITVGWGKKETQFHGSEGKQAAQKKTELQPAPAWDDHRPRVSWRGDGQLFAVSAVCPQSGARRVRLWNREGVLQATSEAISGLEQPLCWRPSGNLIASTQRQRNKHCVVFLEKNGLQHGDFTLPTSTSHTKVKELWWNSDSTVLALWFLTLLPVPAVQLWTTGNYHWYLKQSLAFGDDPHRAPVCLCWDPVHPLQLHVVLRDWTTLMYEWGWATERSRGLDGADDASVAVIDGSELL</sequence>
<feature type="domain" description="ELP1 first N-terminal beta-propeller" evidence="3">
    <location>
        <begin position="57"/>
        <end position="346"/>
    </location>
</feature>
<evidence type="ECO:0000256" key="1">
    <source>
        <dbReference type="ARBA" id="ARBA00032958"/>
    </source>
</evidence>
<dbReference type="STRING" id="409849.ENSPMGP00000017584"/>
<evidence type="ECO:0000313" key="5">
    <source>
        <dbReference type="Proteomes" id="UP000261520"/>
    </source>
</evidence>
<dbReference type="SUPFAM" id="SSF69322">
    <property type="entry name" value="Tricorn protease domain 2"/>
    <property type="match status" value="1"/>
</dbReference>
<evidence type="ECO:0000259" key="3">
    <source>
        <dbReference type="Pfam" id="PF04762"/>
    </source>
</evidence>
<dbReference type="GO" id="GO:0000049">
    <property type="term" value="F:tRNA binding"/>
    <property type="evidence" value="ECO:0007669"/>
    <property type="project" value="TreeGrafter"/>
</dbReference>
<accession>A0A3B4ALW1</accession>
<dbReference type="InterPro" id="IPR056164">
    <property type="entry name" value="Beta-prop_ELP1_1st"/>
</dbReference>